<keyword evidence="2" id="KW-1185">Reference proteome</keyword>
<evidence type="ECO:0000313" key="1">
    <source>
        <dbReference type="EMBL" id="KZE83462.1"/>
    </source>
</evidence>
<organism evidence="1 2">
    <name type="scientific">Paenibacillus elgii</name>
    <dbReference type="NCBI Taxonomy" id="189691"/>
    <lineage>
        <taxon>Bacteria</taxon>
        <taxon>Bacillati</taxon>
        <taxon>Bacillota</taxon>
        <taxon>Bacilli</taxon>
        <taxon>Bacillales</taxon>
        <taxon>Paenibacillaceae</taxon>
        <taxon>Paenibacillus</taxon>
    </lineage>
</organism>
<evidence type="ECO:0008006" key="3">
    <source>
        <dbReference type="Google" id="ProtNLM"/>
    </source>
</evidence>
<name>A0A164AAP7_9BACL</name>
<dbReference type="SUPFAM" id="SSF160631">
    <property type="entry name" value="SMI1/KNR4-like"/>
    <property type="match status" value="1"/>
</dbReference>
<reference evidence="2" key="1">
    <citation type="submission" date="2016-01" db="EMBL/GenBank/DDBJ databases">
        <title>Draft genome of Chromobacterium sp. F49.</title>
        <authorList>
            <person name="Hong K.W."/>
        </authorList>
    </citation>
    <scope>NUCLEOTIDE SEQUENCE [LARGE SCALE GENOMIC DNA]</scope>
    <source>
        <strain evidence="2">M63</strain>
    </source>
</reference>
<accession>A0A164AAP7</accession>
<sequence>MQNKVFTLEKRYRLLGMDTDIRIFCHWKITALEKYYFFQHETEDHQEYKVVANSFSEFLISFVSKGKTFVR</sequence>
<dbReference type="Proteomes" id="UP000076563">
    <property type="component" value="Unassembled WGS sequence"/>
</dbReference>
<comment type="caution">
    <text evidence="1">The sequence shown here is derived from an EMBL/GenBank/DDBJ whole genome shotgun (WGS) entry which is preliminary data.</text>
</comment>
<gene>
    <name evidence="1" type="ORF">AV654_07750</name>
</gene>
<dbReference type="InterPro" id="IPR037883">
    <property type="entry name" value="Knr4/Smi1-like_sf"/>
</dbReference>
<dbReference type="EMBL" id="LQRA01000024">
    <property type="protein sequence ID" value="KZE83462.1"/>
    <property type="molecule type" value="Genomic_DNA"/>
</dbReference>
<protein>
    <recommendedName>
        <fullName evidence="3">SMI1/KNR4 family protein</fullName>
    </recommendedName>
</protein>
<dbReference type="AlphaFoldDB" id="A0A164AAP7"/>
<proteinExistence type="predicted"/>
<evidence type="ECO:0000313" key="2">
    <source>
        <dbReference type="Proteomes" id="UP000076563"/>
    </source>
</evidence>